<dbReference type="NCBIfam" id="NF033682">
    <property type="entry name" value="retention_LapA"/>
    <property type="match status" value="1"/>
</dbReference>
<organism evidence="2 3">
    <name type="scientific">Vreelandella neptunia</name>
    <dbReference type="NCBI Taxonomy" id="115551"/>
    <lineage>
        <taxon>Bacteria</taxon>
        <taxon>Pseudomonadati</taxon>
        <taxon>Pseudomonadota</taxon>
        <taxon>Gammaproteobacteria</taxon>
        <taxon>Oceanospirillales</taxon>
        <taxon>Halomonadaceae</taxon>
        <taxon>Vreelandella</taxon>
    </lineage>
</organism>
<dbReference type="InterPro" id="IPR047777">
    <property type="entry name" value="LapA-like_RM"/>
</dbReference>
<dbReference type="Proteomes" id="UP001320609">
    <property type="component" value="Unassembled WGS sequence"/>
</dbReference>
<evidence type="ECO:0000256" key="1">
    <source>
        <dbReference type="SAM" id="MobiDB-lite"/>
    </source>
</evidence>
<name>A0ABS9SAU3_9GAMM</name>
<evidence type="ECO:0000313" key="2">
    <source>
        <dbReference type="EMBL" id="MCH4813238.1"/>
    </source>
</evidence>
<dbReference type="Gene3D" id="2.60.40.10">
    <property type="entry name" value="Immunoglobulins"/>
    <property type="match status" value="1"/>
</dbReference>
<feature type="region of interest" description="Disordered" evidence="1">
    <location>
        <begin position="152"/>
        <end position="179"/>
    </location>
</feature>
<dbReference type="RefSeq" id="WP_240719518.1">
    <property type="nucleotide sequence ID" value="NZ_JAKVTW010000017.1"/>
</dbReference>
<evidence type="ECO:0000313" key="3">
    <source>
        <dbReference type="Proteomes" id="UP001320609"/>
    </source>
</evidence>
<reference evidence="2 3" key="1">
    <citation type="submission" date="2022-03" db="EMBL/GenBank/DDBJ databases">
        <title>Genomic signatures underlying metal tolerance in selected Arctic bacterial isolates.</title>
        <authorList>
            <person name="Thomas F.A."/>
            <person name="Venkatachalam S."/>
            <person name="Krishnan K.P."/>
        </authorList>
    </citation>
    <scope>NUCLEOTIDE SEQUENCE [LARGE SCALE GENOMIC DNA]</scope>
    <source>
        <strain evidence="2 3">HM116</strain>
    </source>
</reference>
<accession>A0ABS9SAU3</accession>
<keyword evidence="3" id="KW-1185">Reference proteome</keyword>
<comment type="caution">
    <text evidence="2">The sequence shown here is derived from an EMBL/GenBank/DDBJ whole genome shotgun (WGS) entry which is preliminary data.</text>
</comment>
<dbReference type="InterPro" id="IPR013783">
    <property type="entry name" value="Ig-like_fold"/>
</dbReference>
<gene>
    <name evidence="2" type="ORF">MLE19_18045</name>
</gene>
<protein>
    <submittedName>
        <fullName evidence="2">Retention module-containing protein</fullName>
    </submittedName>
</protein>
<sequence length="381" mass="38652">MATATIISISGQAWARDEAGNLRELGIGDVLQEGETLITSSNGSVELDFGDGTGVNLVEGGQQVVITPEMESDAIVATEESSLLDEDLEALLAALDDEDGDLLELLDATAAGGIGGGGGGSHGFVRVARIAEETGSLSFETSGGLPEGEFIDFGGDPSDAAAEDDVVEPAPEPEPGPDGSITVVANSPDVGGNLLDITGSVINVPVGNIVSITITDQNGNFVETTAIVNADGTYSVDDVDVSDLVDGELTVQADAVDNNGNPISDTDTAILDANSPSLSVELQGAGEDGVYNIDEIGDNGSVTAQIIFGEGTQVGDTLIVLDGNDNELFNGPVSQEMLDDGLLLEVPVGSDAQNVSITATVSDPQGNTFSDNDDKGVVNVA</sequence>
<feature type="non-terminal residue" evidence="2">
    <location>
        <position position="381"/>
    </location>
</feature>
<proteinExistence type="predicted"/>
<dbReference type="EMBL" id="JAKVTW010000017">
    <property type="protein sequence ID" value="MCH4813238.1"/>
    <property type="molecule type" value="Genomic_DNA"/>
</dbReference>